<dbReference type="PANTHER" id="PTHR12904">
    <property type="match status" value="1"/>
</dbReference>
<dbReference type="WBParaSite" id="Csp11.Scaffold629.g12245.t2">
    <property type="protein sequence ID" value="Csp11.Scaffold629.g12245.t2"/>
    <property type="gene ID" value="Csp11.Scaffold629.g12245"/>
</dbReference>
<dbReference type="InterPro" id="IPR051341">
    <property type="entry name" value="Zyg-11_UBL_adapter"/>
</dbReference>
<reference evidence="2" key="1">
    <citation type="submission" date="2016-11" db="UniProtKB">
        <authorList>
            <consortium name="WormBaseParasite"/>
        </authorList>
    </citation>
    <scope>IDENTIFICATION</scope>
</reference>
<dbReference type="GO" id="GO:0031462">
    <property type="term" value="C:Cul2-RING ubiquitin ligase complex"/>
    <property type="evidence" value="ECO:0007669"/>
    <property type="project" value="TreeGrafter"/>
</dbReference>
<organism evidence="1 2">
    <name type="scientific">Caenorhabditis tropicalis</name>
    <dbReference type="NCBI Taxonomy" id="1561998"/>
    <lineage>
        <taxon>Eukaryota</taxon>
        <taxon>Metazoa</taxon>
        <taxon>Ecdysozoa</taxon>
        <taxon>Nematoda</taxon>
        <taxon>Chromadorea</taxon>
        <taxon>Rhabditida</taxon>
        <taxon>Rhabditina</taxon>
        <taxon>Rhabditomorpha</taxon>
        <taxon>Rhabditoidea</taxon>
        <taxon>Rhabditidae</taxon>
        <taxon>Peloderinae</taxon>
        <taxon>Caenorhabditis</taxon>
    </lineage>
</organism>
<protein>
    <submittedName>
        <fullName evidence="2">FTH domain-containing protein</fullName>
    </submittedName>
</protein>
<dbReference type="InterPro" id="IPR032675">
    <property type="entry name" value="LRR_dom_sf"/>
</dbReference>
<proteinExistence type="predicted"/>
<dbReference type="Proteomes" id="UP000095282">
    <property type="component" value="Unplaced"/>
</dbReference>
<name>A0A1I7TVN3_9PELO</name>
<keyword evidence="1" id="KW-1185">Reference proteome</keyword>
<sequence>MGSLCADFQINRDADRVAPSVLSLFRNNHFTSMHLDMSLEASISDQIFSEVIKYRSSRSFVLSKEAGLILNLTSFSSYPVSQNVNLQLYDIRSLTINLIEFRYNSEYIIETEEGPRQDIIGILKTLLNEKSRQNLRELRFEGYGRFERNWVEKVGEMLPNLQIFDLCSSLNQIHGLKNLQALILKELVFQSAEGFQRLFELPSLQVLDVSETKGFFRNLSLCEGTFQNLRFIECWWSDITETQLRDLVRRHSSLKVLAVLEILGQRTIGGVKEEEFLKLMMKVTHKYPILGGEKNKVAKCLIPYFKCIFPNQSIINIIKTLDPKAPLFSERKWAAKTVLRFFPEPVRS</sequence>
<accession>A0A1I7TVN3</accession>
<dbReference type="STRING" id="1561998.A0A1I7TVN3"/>
<dbReference type="SUPFAM" id="SSF52047">
    <property type="entry name" value="RNI-like"/>
    <property type="match status" value="1"/>
</dbReference>
<dbReference type="Gene3D" id="3.80.10.10">
    <property type="entry name" value="Ribonuclease Inhibitor"/>
    <property type="match status" value="1"/>
</dbReference>
<evidence type="ECO:0000313" key="1">
    <source>
        <dbReference type="Proteomes" id="UP000095282"/>
    </source>
</evidence>
<evidence type="ECO:0000313" key="2">
    <source>
        <dbReference type="WBParaSite" id="Csp11.Scaffold629.g12245.t2"/>
    </source>
</evidence>
<dbReference type="PANTHER" id="PTHR12904:SF28">
    <property type="entry name" value="ATP SYNTHASE SUBUNIT ALPHA-RELATED"/>
    <property type="match status" value="1"/>
</dbReference>
<dbReference type="AlphaFoldDB" id="A0A1I7TVN3"/>